<dbReference type="Gene3D" id="1.25.40.10">
    <property type="entry name" value="Tetratricopeptide repeat domain"/>
    <property type="match status" value="1"/>
</dbReference>
<evidence type="ECO:0000256" key="1">
    <source>
        <dbReference type="ARBA" id="ARBA00022737"/>
    </source>
</evidence>
<feature type="repeat" description="TPR" evidence="3">
    <location>
        <begin position="42"/>
        <end position="75"/>
    </location>
</feature>
<organism evidence="4 5">
    <name type="scientific">Pararhodobacter oceanensis</name>
    <dbReference type="NCBI Taxonomy" id="2172121"/>
    <lineage>
        <taxon>Bacteria</taxon>
        <taxon>Pseudomonadati</taxon>
        <taxon>Pseudomonadota</taxon>
        <taxon>Alphaproteobacteria</taxon>
        <taxon>Rhodobacterales</taxon>
        <taxon>Paracoccaceae</taxon>
        <taxon>Pararhodobacter</taxon>
    </lineage>
</organism>
<evidence type="ECO:0000313" key="5">
    <source>
        <dbReference type="Proteomes" id="UP000245911"/>
    </source>
</evidence>
<comment type="caution">
    <text evidence="4">The sequence shown here is derived from an EMBL/GenBank/DDBJ whole genome shotgun (WGS) entry which is preliminary data.</text>
</comment>
<dbReference type="InterPro" id="IPR050498">
    <property type="entry name" value="Ycf3"/>
</dbReference>
<dbReference type="PROSITE" id="PS50005">
    <property type="entry name" value="TPR"/>
    <property type="match status" value="1"/>
</dbReference>
<dbReference type="SMART" id="SM00028">
    <property type="entry name" value="TPR"/>
    <property type="match status" value="3"/>
</dbReference>
<reference evidence="4 5" key="1">
    <citation type="submission" date="2018-04" db="EMBL/GenBank/DDBJ databases">
        <title>Pararhodobacter oceanense sp. nov., isolated from marine intertidal sediment.</title>
        <authorList>
            <person name="Wang X.-L."/>
            <person name="Du Z.-J."/>
        </authorList>
    </citation>
    <scope>NUCLEOTIDE SEQUENCE [LARGE SCALE GENOMIC DNA]</scope>
    <source>
        <strain evidence="4 5">AM505</strain>
    </source>
</reference>
<dbReference type="OrthoDB" id="9815010at2"/>
<dbReference type="InterPro" id="IPR019734">
    <property type="entry name" value="TPR_rpt"/>
</dbReference>
<dbReference type="AlphaFoldDB" id="A0A2T8HX32"/>
<dbReference type="InterPro" id="IPR011990">
    <property type="entry name" value="TPR-like_helical_dom_sf"/>
</dbReference>
<keyword evidence="5" id="KW-1185">Reference proteome</keyword>
<dbReference type="PANTHER" id="PTHR44858">
    <property type="entry name" value="TETRATRICOPEPTIDE REPEAT PROTEIN 6"/>
    <property type="match status" value="1"/>
</dbReference>
<accession>A0A2T8HX32</accession>
<dbReference type="Proteomes" id="UP000245911">
    <property type="component" value="Unassembled WGS sequence"/>
</dbReference>
<keyword evidence="1" id="KW-0677">Repeat</keyword>
<evidence type="ECO:0000313" key="4">
    <source>
        <dbReference type="EMBL" id="PVH29985.1"/>
    </source>
</evidence>
<dbReference type="SUPFAM" id="SSF48452">
    <property type="entry name" value="TPR-like"/>
    <property type="match status" value="1"/>
</dbReference>
<sequence length="162" mass="17874">MPVQAVPTEELLRELARPDQERWVRLERQILRRWARSGSAAIDYLYGRGQAALHTGQAEDAIAHFSAVIDHDPDFAEGWNGRATAYFMINRLGQSLADIEQVLIRNPQHFGALAGLGMILEQLDRPEEARAAYQASLAVHPHQTSVLDAVARLDLATAGAAL</sequence>
<dbReference type="PANTHER" id="PTHR44858:SF1">
    <property type="entry name" value="UDP-N-ACETYLGLUCOSAMINE--PEPTIDE N-ACETYLGLUCOSAMINYLTRANSFERASE SPINDLY-RELATED"/>
    <property type="match status" value="1"/>
</dbReference>
<proteinExistence type="predicted"/>
<name>A0A2T8HX32_9RHOB</name>
<gene>
    <name evidence="4" type="ORF">DDE20_06185</name>
</gene>
<dbReference type="Pfam" id="PF13432">
    <property type="entry name" value="TPR_16"/>
    <property type="match status" value="2"/>
</dbReference>
<dbReference type="EMBL" id="QDKM01000002">
    <property type="protein sequence ID" value="PVH29985.1"/>
    <property type="molecule type" value="Genomic_DNA"/>
</dbReference>
<evidence type="ECO:0000256" key="3">
    <source>
        <dbReference type="PROSITE-ProRule" id="PRU00339"/>
    </source>
</evidence>
<evidence type="ECO:0000256" key="2">
    <source>
        <dbReference type="ARBA" id="ARBA00022803"/>
    </source>
</evidence>
<keyword evidence="2 3" id="KW-0802">TPR repeat</keyword>
<protein>
    <submittedName>
        <fullName evidence="4">Uncharacterized protein</fullName>
    </submittedName>
</protein>